<reference evidence="1 2" key="1">
    <citation type="journal article" date="2019" name="Environ. Microbiol.">
        <title>At the nexus of three kingdoms: the genome of the mycorrhizal fungus Gigaspora margarita provides insights into plant, endobacterial and fungal interactions.</title>
        <authorList>
            <person name="Venice F."/>
            <person name="Ghignone S."/>
            <person name="Salvioli di Fossalunga A."/>
            <person name="Amselem J."/>
            <person name="Novero M."/>
            <person name="Xianan X."/>
            <person name="Sedzielewska Toro K."/>
            <person name="Morin E."/>
            <person name="Lipzen A."/>
            <person name="Grigoriev I.V."/>
            <person name="Henrissat B."/>
            <person name="Martin F.M."/>
            <person name="Bonfante P."/>
        </authorList>
    </citation>
    <scope>NUCLEOTIDE SEQUENCE [LARGE SCALE GENOMIC DNA]</scope>
    <source>
        <strain evidence="1 2">BEG34</strain>
    </source>
</reference>
<proteinExistence type="predicted"/>
<dbReference type="OrthoDB" id="2347457at2759"/>
<dbReference type="AlphaFoldDB" id="A0A8H3XHQ8"/>
<sequence>MFDFKCTFCPCTYTNRNRLSKYMNVCVITASEDEQLFANNSAQVRNYSNPIKQNQNKNFDINEYRSDSEFSAKKILFKDIKFHKSLKVVKDIQFNSNSNLDSTLASLLHVSNTDKLASGLDNMSFELDNSNINSNISSSDVEIDQKYEEFPNEAYADLMVLVTKYKLSNTARNAIISFFNKYSKHSTSPLPKNIRQEKEFMNNIKSNLSYKKTKVLDFDDTKYFLYHIPLISYIENILKIPDIAQNLEFEYKKLYRTTEDGKEIIYKEQNNRMW</sequence>
<dbReference type="Proteomes" id="UP000439903">
    <property type="component" value="Unassembled WGS sequence"/>
</dbReference>
<comment type="caution">
    <text evidence="1">The sequence shown here is derived from an EMBL/GenBank/DDBJ whole genome shotgun (WGS) entry which is preliminary data.</text>
</comment>
<keyword evidence="2" id="KW-1185">Reference proteome</keyword>
<organism evidence="1 2">
    <name type="scientific">Gigaspora margarita</name>
    <dbReference type="NCBI Taxonomy" id="4874"/>
    <lineage>
        <taxon>Eukaryota</taxon>
        <taxon>Fungi</taxon>
        <taxon>Fungi incertae sedis</taxon>
        <taxon>Mucoromycota</taxon>
        <taxon>Glomeromycotina</taxon>
        <taxon>Glomeromycetes</taxon>
        <taxon>Diversisporales</taxon>
        <taxon>Gigasporaceae</taxon>
        <taxon>Gigaspora</taxon>
    </lineage>
</organism>
<evidence type="ECO:0000313" key="1">
    <source>
        <dbReference type="EMBL" id="KAF0458736.1"/>
    </source>
</evidence>
<dbReference type="EMBL" id="WTPW01001073">
    <property type="protein sequence ID" value="KAF0458736.1"/>
    <property type="molecule type" value="Genomic_DNA"/>
</dbReference>
<protein>
    <submittedName>
        <fullName evidence="1">Zn-finger domain-containing protein</fullName>
    </submittedName>
</protein>
<gene>
    <name evidence="1" type="ORF">F8M41_000896</name>
</gene>
<name>A0A8H3XHQ8_GIGMA</name>
<evidence type="ECO:0000313" key="2">
    <source>
        <dbReference type="Proteomes" id="UP000439903"/>
    </source>
</evidence>
<accession>A0A8H3XHQ8</accession>